<evidence type="ECO:0000256" key="6">
    <source>
        <dbReference type="SAM" id="Phobius"/>
    </source>
</evidence>
<feature type="transmembrane region" description="Helical" evidence="6">
    <location>
        <begin position="141"/>
        <end position="163"/>
    </location>
</feature>
<dbReference type="PANTHER" id="PTHR30086:SF20">
    <property type="entry name" value="ARGININE EXPORTER PROTEIN ARGO-RELATED"/>
    <property type="match status" value="1"/>
</dbReference>
<keyword evidence="5 6" id="KW-0472">Membrane</keyword>
<name>A0A1E5QNI1_9CYAN</name>
<feature type="transmembrane region" description="Helical" evidence="6">
    <location>
        <begin position="71"/>
        <end position="91"/>
    </location>
</feature>
<dbReference type="PANTHER" id="PTHR30086">
    <property type="entry name" value="ARGININE EXPORTER PROTEIN ARGO"/>
    <property type="match status" value="1"/>
</dbReference>
<feature type="transmembrane region" description="Helical" evidence="6">
    <location>
        <begin position="39"/>
        <end position="65"/>
    </location>
</feature>
<dbReference type="InterPro" id="IPR001123">
    <property type="entry name" value="LeuE-type"/>
</dbReference>
<accession>A0A1E5QNI1</accession>
<protein>
    <recommendedName>
        <fullName evidence="8">Threonine transporter</fullName>
    </recommendedName>
</protein>
<dbReference type="STRING" id="1781255.BH720_06275"/>
<dbReference type="EMBL" id="MJGC01000041">
    <property type="protein sequence ID" value="OEJ76157.1"/>
    <property type="molecule type" value="Genomic_DNA"/>
</dbReference>
<evidence type="ECO:0000256" key="1">
    <source>
        <dbReference type="ARBA" id="ARBA00004651"/>
    </source>
</evidence>
<feature type="transmembrane region" description="Helical" evidence="6">
    <location>
        <begin position="183"/>
        <end position="201"/>
    </location>
</feature>
<sequence>MTLSSAIALFGAMVILALVPSISVLTVSTRSATFGFIQGAFTTLGIVCGDVVFILIAIWGLSFLAETMGNLFFLIRYLGGAYLILLGIGLYRSKPEKVETQTIGKSSWLASFLTGLSITLADQKATLFYLGFFPAFLDLSQITPLDTAIVIAIAATAVGGVKLSYAFMANQARVLMSANIRKGLNQVAGCITLAVGVFLLVKS</sequence>
<dbReference type="Pfam" id="PF01810">
    <property type="entry name" value="LysE"/>
    <property type="match status" value="1"/>
</dbReference>
<dbReference type="AlphaFoldDB" id="A0A1E5QNI1"/>
<gene>
    <name evidence="7" type="ORF">BH720_06275</name>
</gene>
<evidence type="ECO:0000256" key="4">
    <source>
        <dbReference type="ARBA" id="ARBA00022989"/>
    </source>
</evidence>
<dbReference type="GO" id="GO:0015171">
    <property type="term" value="F:amino acid transmembrane transporter activity"/>
    <property type="evidence" value="ECO:0007669"/>
    <property type="project" value="TreeGrafter"/>
</dbReference>
<evidence type="ECO:0000313" key="7">
    <source>
        <dbReference type="EMBL" id="OEJ76157.1"/>
    </source>
</evidence>
<organism evidence="7">
    <name type="scientific">Desertifilum tharense IPPAS B-1220</name>
    <dbReference type="NCBI Taxonomy" id="1781255"/>
    <lineage>
        <taxon>Bacteria</taxon>
        <taxon>Bacillati</taxon>
        <taxon>Cyanobacteriota</taxon>
        <taxon>Cyanophyceae</taxon>
        <taxon>Desertifilales</taxon>
        <taxon>Desertifilaceae</taxon>
        <taxon>Desertifilum</taxon>
    </lineage>
</organism>
<reference evidence="7" key="1">
    <citation type="submission" date="2016-09" db="EMBL/GenBank/DDBJ databases">
        <title>Draft genome of thermotolerant cyanobacterium Desertifilum sp. strain IPPAS B-1220.</title>
        <authorList>
            <person name="Sinetova M.A."/>
            <person name="Bolakhan K."/>
            <person name="Zayadan B.K."/>
            <person name="Mironov K.S."/>
            <person name="Ustinova V."/>
            <person name="Kupriyanova E.V."/>
            <person name="Sidorov R.A."/>
            <person name="Skrypnik A.N."/>
            <person name="Gogoleva N.E."/>
            <person name="Gogolev Y.V."/>
            <person name="Los D.A."/>
        </authorList>
    </citation>
    <scope>NUCLEOTIDE SEQUENCE [LARGE SCALE GENOMIC DNA]</scope>
    <source>
        <strain evidence="7">IPPAS B-1220</strain>
    </source>
</reference>
<keyword evidence="4 6" id="KW-1133">Transmembrane helix</keyword>
<keyword evidence="3 6" id="KW-0812">Transmembrane</keyword>
<comment type="subcellular location">
    <subcellularLocation>
        <location evidence="1">Cell membrane</location>
        <topology evidence="1">Multi-pass membrane protein</topology>
    </subcellularLocation>
</comment>
<evidence type="ECO:0000256" key="3">
    <source>
        <dbReference type="ARBA" id="ARBA00022692"/>
    </source>
</evidence>
<proteinExistence type="predicted"/>
<dbReference type="RefSeq" id="WP_069966316.1">
    <property type="nucleotide sequence ID" value="NZ_CM124774.1"/>
</dbReference>
<evidence type="ECO:0008006" key="8">
    <source>
        <dbReference type="Google" id="ProtNLM"/>
    </source>
</evidence>
<dbReference type="GO" id="GO:0005886">
    <property type="term" value="C:plasma membrane"/>
    <property type="evidence" value="ECO:0007669"/>
    <property type="project" value="UniProtKB-SubCell"/>
</dbReference>
<comment type="caution">
    <text evidence="7">The sequence shown here is derived from an EMBL/GenBank/DDBJ whole genome shotgun (WGS) entry which is preliminary data.</text>
</comment>
<evidence type="ECO:0000256" key="5">
    <source>
        <dbReference type="ARBA" id="ARBA00023136"/>
    </source>
</evidence>
<keyword evidence="2" id="KW-1003">Cell membrane</keyword>
<feature type="transmembrane region" description="Helical" evidence="6">
    <location>
        <begin position="6"/>
        <end position="27"/>
    </location>
</feature>
<evidence type="ECO:0000256" key="2">
    <source>
        <dbReference type="ARBA" id="ARBA00022475"/>
    </source>
</evidence>
<dbReference type="OrthoDB" id="9804822at2"/>